<dbReference type="Pfam" id="PF01747">
    <property type="entry name" value="ATP-sulfurylase"/>
    <property type="match status" value="1"/>
</dbReference>
<sequence>MVNQAHGGSLICRELKETEKEEAVRNAEKLSALMVNSWVLSDMELIGTGGFSPLTGFMGQADYENVVEHTRLANDTIWSIPITLPVTEEQAQDFHIGEQIALKGKDGILYGTITLEEKYTYDKKKEAFHIYGTTDAAHPGVKKVYEQGNIYLGGPITLFQRPNHSPFTAYYMDPAETRQMFADLGWQTIVGFQTRNPVHRAHEYIQKTALETVDGLLLNPLVGDTKSDDIPPDVRMESYEVILKNYYVEDRVRLVIYPAAMRYAGPREAILHAIVRKNYGCTHFIVGRDHAGVGDYYGTYDAQVLIGQYGEELGIQILKFEHAFYCEICENMATGKTCPHGKENHVHLSGTKVREMLRNGKRPPKEFSRPEVADVLIKGMQDKE</sequence>
<dbReference type="Gene3D" id="3.40.50.620">
    <property type="entry name" value="HUPs"/>
    <property type="match status" value="1"/>
</dbReference>
<dbReference type="Gene3D" id="3.10.400.10">
    <property type="entry name" value="Sulfate adenylyltransferase"/>
    <property type="match status" value="1"/>
</dbReference>
<feature type="domain" description="Sulphate adenylyltransferase catalytic" evidence="9">
    <location>
        <begin position="169"/>
        <end position="378"/>
    </location>
</feature>
<keyword evidence="5 8" id="KW-0067">ATP-binding</keyword>
<comment type="catalytic activity">
    <reaction evidence="7 8">
        <text>sulfate + ATP + H(+) = adenosine 5'-phosphosulfate + diphosphate</text>
        <dbReference type="Rhea" id="RHEA:18133"/>
        <dbReference type="ChEBI" id="CHEBI:15378"/>
        <dbReference type="ChEBI" id="CHEBI:16189"/>
        <dbReference type="ChEBI" id="CHEBI:30616"/>
        <dbReference type="ChEBI" id="CHEBI:33019"/>
        <dbReference type="ChEBI" id="CHEBI:58243"/>
        <dbReference type="EC" id="2.7.7.4"/>
    </reaction>
</comment>
<dbReference type="SUPFAM" id="SSF52374">
    <property type="entry name" value="Nucleotidylyl transferase"/>
    <property type="match status" value="1"/>
</dbReference>
<evidence type="ECO:0000313" key="11">
    <source>
        <dbReference type="EMBL" id="MFD1065873.1"/>
    </source>
</evidence>
<dbReference type="CDD" id="cd00517">
    <property type="entry name" value="ATPS"/>
    <property type="match status" value="1"/>
</dbReference>
<evidence type="ECO:0000313" key="12">
    <source>
        <dbReference type="Proteomes" id="UP001597041"/>
    </source>
</evidence>
<dbReference type="EMBL" id="JBHTKK010000006">
    <property type="protein sequence ID" value="MFD1065873.1"/>
    <property type="molecule type" value="Genomic_DNA"/>
</dbReference>
<dbReference type="PANTHER" id="PTHR43509">
    <property type="match status" value="1"/>
</dbReference>
<dbReference type="SUPFAM" id="SSF88697">
    <property type="entry name" value="PUA domain-like"/>
    <property type="match status" value="1"/>
</dbReference>
<comment type="pathway">
    <text evidence="1 8">Sulfur metabolism; hydrogen sulfide biosynthesis; sulfite from sulfate: step 1/3.</text>
</comment>
<proteinExistence type="inferred from homology"/>
<dbReference type="RefSeq" id="WP_379591462.1">
    <property type="nucleotide sequence ID" value="NZ_JBHTKK010000006.1"/>
</dbReference>
<dbReference type="NCBIfam" id="NF003166">
    <property type="entry name" value="PRK04149.1"/>
    <property type="match status" value="1"/>
</dbReference>
<dbReference type="InterPro" id="IPR002650">
    <property type="entry name" value="Sulphate_adenylyltransferase"/>
</dbReference>
<name>A0ABW3NFR3_9BACI</name>
<comment type="similarity">
    <text evidence="6 8">Belongs to the sulfate adenylyltransferase family.</text>
</comment>
<dbReference type="InterPro" id="IPR014729">
    <property type="entry name" value="Rossmann-like_a/b/a_fold"/>
</dbReference>
<comment type="caution">
    <text evidence="11">The sequence shown here is derived from an EMBL/GenBank/DDBJ whole genome shotgun (WGS) entry which is preliminary data.</text>
</comment>
<keyword evidence="2 8" id="KW-0808">Transferase</keyword>
<evidence type="ECO:0000256" key="2">
    <source>
        <dbReference type="ARBA" id="ARBA00022679"/>
    </source>
</evidence>
<dbReference type="InterPro" id="IPR025980">
    <property type="entry name" value="ATP-Sase_PUA-like_dom"/>
</dbReference>
<evidence type="ECO:0000256" key="3">
    <source>
        <dbReference type="ARBA" id="ARBA00022695"/>
    </source>
</evidence>
<evidence type="ECO:0000256" key="7">
    <source>
        <dbReference type="ARBA" id="ARBA00049370"/>
    </source>
</evidence>
<evidence type="ECO:0000256" key="4">
    <source>
        <dbReference type="ARBA" id="ARBA00022741"/>
    </source>
</evidence>
<dbReference type="Pfam" id="PF14306">
    <property type="entry name" value="PUA_2"/>
    <property type="match status" value="1"/>
</dbReference>
<keyword evidence="3 8" id="KW-0548">Nucleotidyltransferase</keyword>
<dbReference type="InterPro" id="IPR015947">
    <property type="entry name" value="PUA-like_sf"/>
</dbReference>
<evidence type="ECO:0000256" key="5">
    <source>
        <dbReference type="ARBA" id="ARBA00022840"/>
    </source>
</evidence>
<dbReference type="GO" id="GO:0004781">
    <property type="term" value="F:sulfate adenylyltransferase (ATP) activity"/>
    <property type="evidence" value="ECO:0007669"/>
    <property type="project" value="UniProtKB-EC"/>
</dbReference>
<dbReference type="Proteomes" id="UP001597041">
    <property type="component" value="Unassembled WGS sequence"/>
</dbReference>
<dbReference type="InterPro" id="IPR024951">
    <property type="entry name" value="Sulfurylase_cat_dom"/>
</dbReference>
<reference evidence="12" key="1">
    <citation type="journal article" date="2019" name="Int. J. Syst. Evol. Microbiol.">
        <title>The Global Catalogue of Microorganisms (GCM) 10K type strain sequencing project: providing services to taxonomists for standard genome sequencing and annotation.</title>
        <authorList>
            <consortium name="The Broad Institute Genomics Platform"/>
            <consortium name="The Broad Institute Genome Sequencing Center for Infectious Disease"/>
            <person name="Wu L."/>
            <person name="Ma J."/>
        </authorList>
    </citation>
    <scope>NUCLEOTIDE SEQUENCE [LARGE SCALE GENOMIC DNA]</scope>
    <source>
        <strain evidence="12">CCUG 56608</strain>
    </source>
</reference>
<evidence type="ECO:0000259" key="10">
    <source>
        <dbReference type="Pfam" id="PF14306"/>
    </source>
</evidence>
<evidence type="ECO:0000256" key="6">
    <source>
        <dbReference type="ARBA" id="ARBA00037980"/>
    </source>
</evidence>
<organism evidence="11 12">
    <name type="scientific">Oceanobacillus locisalsi</name>
    <dbReference type="NCBI Taxonomy" id="546107"/>
    <lineage>
        <taxon>Bacteria</taxon>
        <taxon>Bacillati</taxon>
        <taxon>Bacillota</taxon>
        <taxon>Bacilli</taxon>
        <taxon>Bacillales</taxon>
        <taxon>Bacillaceae</taxon>
        <taxon>Oceanobacillus</taxon>
    </lineage>
</organism>
<dbReference type="NCBIfam" id="TIGR00339">
    <property type="entry name" value="sopT"/>
    <property type="match status" value="1"/>
</dbReference>
<protein>
    <recommendedName>
        <fullName evidence="8">Sulfate adenylyltransferase</fullName>
        <ecNumber evidence="8">2.7.7.4</ecNumber>
    </recommendedName>
    <alternativeName>
        <fullName evidence="8">ATP-sulfurylase</fullName>
    </alternativeName>
    <alternativeName>
        <fullName evidence="8">Sulfate adenylate transferase</fullName>
        <shortName evidence="8">SAT</shortName>
    </alternativeName>
</protein>
<accession>A0ABW3NFR3</accession>
<feature type="domain" description="ATP-sulfurylase PUA-like" evidence="10">
    <location>
        <begin position="4"/>
        <end position="161"/>
    </location>
</feature>
<keyword evidence="4 8" id="KW-0547">Nucleotide-binding</keyword>
<dbReference type="PANTHER" id="PTHR43509:SF1">
    <property type="entry name" value="SULFATE ADENYLYLTRANSFERASE"/>
    <property type="match status" value="1"/>
</dbReference>
<evidence type="ECO:0000256" key="8">
    <source>
        <dbReference type="HAMAP-Rule" id="MF_00066"/>
    </source>
</evidence>
<evidence type="ECO:0000256" key="1">
    <source>
        <dbReference type="ARBA" id="ARBA00005048"/>
    </source>
</evidence>
<gene>
    <name evidence="8 11" type="primary">sat</name>
    <name evidence="11" type="ORF">ACFQ19_07530</name>
</gene>
<keyword evidence="12" id="KW-1185">Reference proteome</keyword>
<dbReference type="HAMAP" id="MF_00066">
    <property type="entry name" value="Sulf_adenylyltr"/>
    <property type="match status" value="1"/>
</dbReference>
<dbReference type="InterPro" id="IPR020792">
    <property type="entry name" value="SO4_adenylyltransferase_pro"/>
</dbReference>
<evidence type="ECO:0000259" key="9">
    <source>
        <dbReference type="Pfam" id="PF01747"/>
    </source>
</evidence>
<dbReference type="EC" id="2.7.7.4" evidence="8"/>